<dbReference type="RefSeq" id="WP_348389932.1">
    <property type="nucleotide sequence ID" value="NZ_CP134145.1"/>
</dbReference>
<dbReference type="SUPFAM" id="SSF52540">
    <property type="entry name" value="P-loop containing nucleoside triphosphate hydrolases"/>
    <property type="match status" value="1"/>
</dbReference>
<keyword evidence="2" id="KW-1185">Reference proteome</keyword>
<dbReference type="InterPro" id="IPR027417">
    <property type="entry name" value="P-loop_NTPase"/>
</dbReference>
<accession>A0ABY9TPZ7</accession>
<sequence>MALRWLKLLKDSSESTINITYNDVNDEYYEYDISDKRKALTTMIEQTVTILIGPPGCGKSSYVKKHKHKFDFIMNSDNIVMKLCRENNMQYHEFFELPTAHKLRKSHQQKFNYAIKLSKQYNNIVWDLTNLTIKARQRIRNHYPSASFEYVEFYWQDDVDALFEINKQRYQQIGKFIEERALTEMIDNYQPFNVAELS</sequence>
<organism evidence="1 2">
    <name type="scientific">Thalassotalea psychrophila</name>
    <dbReference type="NCBI Taxonomy" id="3065647"/>
    <lineage>
        <taxon>Bacteria</taxon>
        <taxon>Pseudomonadati</taxon>
        <taxon>Pseudomonadota</taxon>
        <taxon>Gammaproteobacteria</taxon>
        <taxon>Alteromonadales</taxon>
        <taxon>Colwelliaceae</taxon>
        <taxon>Thalassotalea</taxon>
    </lineage>
</organism>
<dbReference type="Proteomes" id="UP001258994">
    <property type="component" value="Chromosome"/>
</dbReference>
<evidence type="ECO:0000313" key="2">
    <source>
        <dbReference type="Proteomes" id="UP001258994"/>
    </source>
</evidence>
<dbReference type="EMBL" id="CP134145">
    <property type="protein sequence ID" value="WNC70795.1"/>
    <property type="molecule type" value="Genomic_DNA"/>
</dbReference>
<evidence type="ECO:0000313" key="1">
    <source>
        <dbReference type="EMBL" id="WNC70795.1"/>
    </source>
</evidence>
<dbReference type="Pfam" id="PF13671">
    <property type="entry name" value="AAA_33"/>
    <property type="match status" value="1"/>
</dbReference>
<name>A0ABY9TPZ7_9GAMM</name>
<dbReference type="Gene3D" id="3.40.50.300">
    <property type="entry name" value="P-loop containing nucleotide triphosphate hydrolases"/>
    <property type="match status" value="1"/>
</dbReference>
<gene>
    <name evidence="1" type="ORF">RGQ13_11700</name>
</gene>
<reference evidence="2" key="1">
    <citation type="submission" date="2023-09" db="EMBL/GenBank/DDBJ databases">
        <authorList>
            <person name="Li S."/>
            <person name="Li X."/>
            <person name="Zhang C."/>
            <person name="Zhao Z."/>
        </authorList>
    </citation>
    <scope>NUCLEOTIDE SEQUENCE [LARGE SCALE GENOMIC DNA]</scope>
    <source>
        <strain evidence="2">SQ149</strain>
    </source>
</reference>
<proteinExistence type="predicted"/>
<protein>
    <submittedName>
        <fullName evidence="1">AAA family ATPase</fullName>
    </submittedName>
</protein>